<dbReference type="EMBL" id="JNHN01000184">
    <property type="protein sequence ID" value="KDS48007.1"/>
    <property type="molecule type" value="Genomic_DNA"/>
</dbReference>
<dbReference type="AlphaFoldDB" id="A0A078RUS2"/>
<dbReference type="Proteomes" id="UP000028013">
    <property type="component" value="Unassembled WGS sequence"/>
</dbReference>
<evidence type="ECO:0000256" key="1">
    <source>
        <dbReference type="SAM" id="Phobius"/>
    </source>
</evidence>
<evidence type="ECO:0000313" key="3">
    <source>
        <dbReference type="Proteomes" id="UP000028013"/>
    </source>
</evidence>
<keyword evidence="1" id="KW-1133">Transmembrane helix</keyword>
<keyword evidence="1" id="KW-0472">Membrane</keyword>
<evidence type="ECO:0000313" key="2">
    <source>
        <dbReference type="EMBL" id="KDS48007.1"/>
    </source>
</evidence>
<feature type="transmembrane region" description="Helical" evidence="1">
    <location>
        <begin position="20"/>
        <end position="39"/>
    </location>
</feature>
<protein>
    <submittedName>
        <fullName evidence="2">Uncharacterized protein</fullName>
    </submittedName>
</protein>
<keyword evidence="1" id="KW-0812">Transmembrane</keyword>
<accession>A0A078RUS2</accession>
<comment type="caution">
    <text evidence="2">The sequence shown here is derived from an EMBL/GenBank/DDBJ whole genome shotgun (WGS) entry which is preliminary data.</text>
</comment>
<reference evidence="2 3" key="1">
    <citation type="submission" date="2014-04" db="EMBL/GenBank/DDBJ databases">
        <authorList>
            <person name="Sears C."/>
            <person name="Carroll K."/>
            <person name="Sack B.R."/>
            <person name="Qadri F."/>
            <person name="Myers L.L."/>
            <person name="Chung G.-T."/>
            <person name="Escheverria P."/>
            <person name="Fraser C.M."/>
            <person name="Sadzewicz L."/>
            <person name="Shefchek K.A."/>
            <person name="Tallon L."/>
            <person name="Das S.P."/>
            <person name="Daugherty S."/>
            <person name="Mongodin E.F."/>
        </authorList>
    </citation>
    <scope>NUCLEOTIDE SEQUENCE [LARGE SCALE GENOMIC DNA]</scope>
    <source>
        <strain evidence="2 3">3978 T3 ii</strain>
    </source>
</reference>
<proteinExistence type="predicted"/>
<sequence length="45" mass="5414">MILFFKSAFLLPVSISFNKFCFICMYFYVIYSILFIILINTDLLF</sequence>
<organism evidence="2 3">
    <name type="scientific">Bacteroides uniformis str. 3978 T3 ii</name>
    <dbReference type="NCBI Taxonomy" id="1339349"/>
    <lineage>
        <taxon>Bacteria</taxon>
        <taxon>Pseudomonadati</taxon>
        <taxon>Bacteroidota</taxon>
        <taxon>Bacteroidia</taxon>
        <taxon>Bacteroidales</taxon>
        <taxon>Bacteroidaceae</taxon>
        <taxon>Bacteroides</taxon>
    </lineage>
</organism>
<gene>
    <name evidence="2" type="ORF">M094_2939</name>
</gene>
<name>A0A078RUS2_BACUN</name>